<evidence type="ECO:0000313" key="3">
    <source>
        <dbReference type="EMBL" id="MBR0656106.1"/>
    </source>
</evidence>
<name>A0AAF1K4H9_9PROT</name>
<dbReference type="AlphaFoldDB" id="A0AAF1K4H9"/>
<feature type="domain" description="Saccharopine dehydrogenase NADP binding" evidence="1">
    <location>
        <begin position="32"/>
        <end position="162"/>
    </location>
</feature>
<dbReference type="Gene3D" id="3.30.360.30">
    <property type="entry name" value="homospermidine synthase like"/>
    <property type="match status" value="1"/>
</dbReference>
<feature type="domain" description="Saccharopine dehydrogenase-like C-terminal" evidence="2">
    <location>
        <begin position="171"/>
        <end position="453"/>
    </location>
</feature>
<gene>
    <name evidence="3" type="ORF">GXW79_13570</name>
</gene>
<evidence type="ECO:0000259" key="2">
    <source>
        <dbReference type="Pfam" id="PF16653"/>
    </source>
</evidence>
<evidence type="ECO:0000313" key="4">
    <source>
        <dbReference type="Proteomes" id="UP001196068"/>
    </source>
</evidence>
<organism evidence="3 4">
    <name type="scientific">Plastoroseomonas arctica</name>
    <dbReference type="NCBI Taxonomy" id="1509237"/>
    <lineage>
        <taxon>Bacteria</taxon>
        <taxon>Pseudomonadati</taxon>
        <taxon>Pseudomonadota</taxon>
        <taxon>Alphaproteobacteria</taxon>
        <taxon>Acetobacterales</taxon>
        <taxon>Acetobacteraceae</taxon>
        <taxon>Plastoroseomonas</taxon>
    </lineage>
</organism>
<dbReference type="EMBL" id="JAAEDH010000015">
    <property type="protein sequence ID" value="MBR0656106.1"/>
    <property type="molecule type" value="Genomic_DNA"/>
</dbReference>
<dbReference type="Pfam" id="PF16653">
    <property type="entry name" value="Sacchrp_dh_C"/>
    <property type="match status" value="1"/>
</dbReference>
<dbReference type="Proteomes" id="UP001196068">
    <property type="component" value="Unassembled WGS sequence"/>
</dbReference>
<proteinExistence type="predicted"/>
<dbReference type="Pfam" id="PF03435">
    <property type="entry name" value="Sacchrp_dh_NADP"/>
    <property type="match status" value="1"/>
</dbReference>
<dbReference type="Gene3D" id="3.40.50.720">
    <property type="entry name" value="NAD(P)-binding Rossmann-like Domain"/>
    <property type="match status" value="1"/>
</dbReference>
<dbReference type="InterPro" id="IPR023181">
    <property type="entry name" value="Homospermid_syn-like_C"/>
</dbReference>
<protein>
    <submittedName>
        <fullName evidence="3">Homospermidine synthase</fullName>
    </submittedName>
</protein>
<keyword evidence="4" id="KW-1185">Reference proteome</keyword>
<reference evidence="3" key="1">
    <citation type="submission" date="2020-01" db="EMBL/GenBank/DDBJ databases">
        <authorList>
            <person name="Rat A."/>
        </authorList>
    </citation>
    <scope>NUCLEOTIDE SEQUENCE</scope>
    <source>
        <strain evidence="3">LMG 28251</strain>
    </source>
</reference>
<dbReference type="InterPro" id="IPR032095">
    <property type="entry name" value="Sacchrp_dh-like_C"/>
</dbReference>
<accession>A0AAF1K4H9</accession>
<dbReference type="RefSeq" id="WP_211874952.1">
    <property type="nucleotide sequence ID" value="NZ_JAAEDH010000015.1"/>
</dbReference>
<evidence type="ECO:0000259" key="1">
    <source>
        <dbReference type="Pfam" id="PF03435"/>
    </source>
</evidence>
<comment type="caution">
    <text evidence="3">The sequence shown here is derived from an EMBL/GenBank/DDBJ whole genome shotgun (WGS) entry which is preliminary data.</text>
</comment>
<sequence length="487" mass="52998">MSLEAVPPATTVTEATLAPIDAIHARFEGRLVILGFGSIGQGVLPLLLRHVAMPRERITIVTAEPRGHEVAAEYGITFIETAATRENYADLLTPLLGAGDFLLNVSVDVSSVALITLCRELGALYLDTVVEPWGGLYTDPSLTPSERSNYALRESVLALPKDGPTAVLTHGANPGLVSHFVKQALLNIAAETGVPATAPVDRAGWAALAQTLGIKVIHIAERDTQAGTIPKRPGEFVNTWSIDGFVGEGNQPAELGWGTHEKTLPEDGRRHEFGCDAAIYLLRPGAGTRVRTWTPLEGPFHGFLVTHNEAISIADYYTVNDATGAATYRPTCHYAYHPCDGAVLSIHELAGKNWVMQTNKRLMVDEITTGMDELGVLLMGHAKGAYWYGSRLTIEEARRVAPHNNATSLQVTAAVLAGVIWAIENPNRGPVEADALDHERILEICAPYLGDVVGEYSDWTPLENREHLFPENVDRTDPWQFENFRVR</sequence>
<reference evidence="3" key="2">
    <citation type="journal article" date="2021" name="Syst. Appl. Microbiol.">
        <title>Roseomonas hellenica sp. nov., isolated from roots of wild-growing Alkanna tinctoria.</title>
        <authorList>
            <person name="Rat A."/>
            <person name="Naranjo H.D."/>
            <person name="Lebbe L."/>
            <person name="Cnockaert M."/>
            <person name="Krigas N."/>
            <person name="Grigoriadou K."/>
            <person name="Maloupa E."/>
            <person name="Willems A."/>
        </authorList>
    </citation>
    <scope>NUCLEOTIDE SEQUENCE</scope>
    <source>
        <strain evidence="3">LMG 28251</strain>
    </source>
</reference>
<dbReference type="InterPro" id="IPR005097">
    <property type="entry name" value="Sacchrp_dh_NADP-bd"/>
</dbReference>